<evidence type="ECO:0000313" key="2">
    <source>
        <dbReference type="EMBL" id="POW18539.1"/>
    </source>
</evidence>
<keyword evidence="1" id="KW-0732">Signal</keyword>
<reference evidence="3" key="2">
    <citation type="journal article" date="2018" name="BMC Genomics">
        <title>Genomic insights into host adaptation between the wheat stripe rust pathogen (Puccinia striiformis f. sp. tritici) and the barley stripe rust pathogen (Puccinia striiformis f. sp. hordei).</title>
        <authorList>
            <person name="Xia C."/>
            <person name="Wang M."/>
            <person name="Yin C."/>
            <person name="Cornejo O.E."/>
            <person name="Hulbert S.H."/>
            <person name="Chen X."/>
        </authorList>
    </citation>
    <scope>NUCLEOTIDE SEQUENCE [LARGE SCALE GENOMIC DNA]</scope>
    <source>
        <strain evidence="3">93TX-2</strain>
    </source>
</reference>
<sequence>MFSNPLVFVSFICLLARSSFVLLSCNSNAIVDKDDCLRALHQIVYKADHTLGTDSKRFSYIYGNCSIAVSNDYGASRGLIQEFMNQQYQKRVRIFDQCAPHTGAGTVPAAETLFLSVGNRLTGGDAPYNSNFPFLKPTRAQRECTSHHKGGLLELYGELSSPPNDMSGKILKTNGTCTVYLSTSDGSKIVATDANLLPLFKRTFDVCNGESGVLTMKDGAQGDNGRLIVKVALKKAPRTMPEGCRKKTQAIAVWFVADSSTCRH</sequence>
<dbReference type="Proteomes" id="UP000238274">
    <property type="component" value="Unassembled WGS sequence"/>
</dbReference>
<name>A0A2S4W9V8_9BASI</name>
<gene>
    <name evidence="2" type="ORF">PSHT_05650</name>
</gene>
<proteinExistence type="predicted"/>
<evidence type="ECO:0000256" key="1">
    <source>
        <dbReference type="SAM" id="SignalP"/>
    </source>
</evidence>
<reference evidence="3" key="3">
    <citation type="journal article" date="2018" name="Mol. Plant Microbe Interact.">
        <title>Genome sequence resources for the wheat stripe rust pathogen (Puccinia striiformis f. sp. tritici) and the barley stripe rust pathogen (Puccinia striiformis f. sp. hordei).</title>
        <authorList>
            <person name="Xia C."/>
            <person name="Wang M."/>
            <person name="Yin C."/>
            <person name="Cornejo O.E."/>
            <person name="Hulbert S.H."/>
            <person name="Chen X."/>
        </authorList>
    </citation>
    <scope>NUCLEOTIDE SEQUENCE [LARGE SCALE GENOMIC DNA]</scope>
    <source>
        <strain evidence="3">93TX-2</strain>
    </source>
</reference>
<dbReference type="VEuPathDB" id="FungiDB:PSTT_14418"/>
<protein>
    <recommendedName>
        <fullName evidence="4">Peroxidase</fullName>
    </recommendedName>
</protein>
<dbReference type="AlphaFoldDB" id="A0A2S4W9V8"/>
<reference evidence="2 3" key="1">
    <citation type="submission" date="2017-12" db="EMBL/GenBank/DDBJ databases">
        <title>Gene loss provides genomic basis for host adaptation in cereal stripe rust fungi.</title>
        <authorList>
            <person name="Xia C."/>
        </authorList>
    </citation>
    <scope>NUCLEOTIDE SEQUENCE [LARGE SCALE GENOMIC DNA]</scope>
    <source>
        <strain evidence="2 3">93TX-2</strain>
    </source>
</reference>
<dbReference type="VEuPathDB" id="FungiDB:PSHT_05650"/>
<comment type="caution">
    <text evidence="2">The sequence shown here is derived from an EMBL/GenBank/DDBJ whole genome shotgun (WGS) entry which is preliminary data.</text>
</comment>
<accession>A0A2S4W9V8</accession>
<evidence type="ECO:0000313" key="3">
    <source>
        <dbReference type="Proteomes" id="UP000238274"/>
    </source>
</evidence>
<feature type="chain" id="PRO_5015764669" description="Peroxidase" evidence="1">
    <location>
        <begin position="19"/>
        <end position="264"/>
    </location>
</feature>
<keyword evidence="3" id="KW-1185">Reference proteome</keyword>
<feature type="signal peptide" evidence="1">
    <location>
        <begin position="1"/>
        <end position="18"/>
    </location>
</feature>
<dbReference type="EMBL" id="PKSM01000063">
    <property type="protein sequence ID" value="POW18539.1"/>
    <property type="molecule type" value="Genomic_DNA"/>
</dbReference>
<organism evidence="2 3">
    <name type="scientific">Puccinia striiformis</name>
    <dbReference type="NCBI Taxonomy" id="27350"/>
    <lineage>
        <taxon>Eukaryota</taxon>
        <taxon>Fungi</taxon>
        <taxon>Dikarya</taxon>
        <taxon>Basidiomycota</taxon>
        <taxon>Pucciniomycotina</taxon>
        <taxon>Pucciniomycetes</taxon>
        <taxon>Pucciniales</taxon>
        <taxon>Pucciniaceae</taxon>
        <taxon>Puccinia</taxon>
    </lineage>
</organism>
<evidence type="ECO:0008006" key="4">
    <source>
        <dbReference type="Google" id="ProtNLM"/>
    </source>
</evidence>